<dbReference type="SUPFAM" id="SSF103473">
    <property type="entry name" value="MFS general substrate transporter"/>
    <property type="match status" value="1"/>
</dbReference>
<evidence type="ECO:0000313" key="7">
    <source>
        <dbReference type="Proteomes" id="UP000696573"/>
    </source>
</evidence>
<keyword evidence="4" id="KW-1133">Transmembrane helix</keyword>
<evidence type="ECO:0000256" key="2">
    <source>
        <dbReference type="ARBA" id="ARBA00006727"/>
    </source>
</evidence>
<proteinExistence type="inferred from homology"/>
<dbReference type="PROSITE" id="PS50850">
    <property type="entry name" value="MFS"/>
    <property type="match status" value="1"/>
</dbReference>
<feature type="transmembrane region" description="Helical" evidence="4">
    <location>
        <begin position="132"/>
        <end position="151"/>
    </location>
</feature>
<dbReference type="SFLD" id="SFLDS00032">
    <property type="entry name" value="Radical_SAM_3-amino-3-carboxyp"/>
    <property type="match status" value="1"/>
</dbReference>
<organism evidence="6 7">
    <name type="scientific">Clonostachys rhizophaga</name>
    <dbReference type="NCBI Taxonomy" id="160324"/>
    <lineage>
        <taxon>Eukaryota</taxon>
        <taxon>Fungi</taxon>
        <taxon>Dikarya</taxon>
        <taxon>Ascomycota</taxon>
        <taxon>Pezizomycotina</taxon>
        <taxon>Sordariomycetes</taxon>
        <taxon>Hypocreomycetidae</taxon>
        <taxon>Hypocreales</taxon>
        <taxon>Bionectriaceae</taxon>
        <taxon>Clonostachys</taxon>
    </lineage>
</organism>
<dbReference type="Pfam" id="PF07690">
    <property type="entry name" value="MFS_1"/>
    <property type="match status" value="1"/>
</dbReference>
<feature type="transmembrane region" description="Helical" evidence="4">
    <location>
        <begin position="157"/>
        <end position="177"/>
    </location>
</feature>
<evidence type="ECO:0000259" key="5">
    <source>
        <dbReference type="PROSITE" id="PS50850"/>
    </source>
</evidence>
<feature type="transmembrane region" description="Helical" evidence="4">
    <location>
        <begin position="337"/>
        <end position="357"/>
    </location>
</feature>
<feature type="transmembrane region" description="Helical" evidence="4">
    <location>
        <begin position="428"/>
        <end position="450"/>
    </location>
</feature>
<feature type="transmembrane region" description="Helical" evidence="4">
    <location>
        <begin position="60"/>
        <end position="80"/>
    </location>
</feature>
<dbReference type="PANTHER" id="PTHR11360">
    <property type="entry name" value="MONOCARBOXYLATE TRANSPORTER"/>
    <property type="match status" value="1"/>
</dbReference>
<feature type="domain" description="Major facilitator superfamily (MFS) profile" evidence="5">
    <location>
        <begin position="61"/>
        <end position="456"/>
    </location>
</feature>
<evidence type="ECO:0000256" key="1">
    <source>
        <dbReference type="ARBA" id="ARBA00004141"/>
    </source>
</evidence>
<feature type="transmembrane region" description="Helical" evidence="4">
    <location>
        <begin position="279"/>
        <end position="304"/>
    </location>
</feature>
<comment type="similarity">
    <text evidence="2">Belongs to the major facilitator superfamily. Monocarboxylate porter (TC 2.A.1.13) family.</text>
</comment>
<keyword evidence="4" id="KW-0472">Membrane</keyword>
<dbReference type="GO" id="GO:0017183">
    <property type="term" value="P:protein histidyl modification to diphthamide"/>
    <property type="evidence" value="ECO:0007669"/>
    <property type="project" value="InterPro"/>
</dbReference>
<dbReference type="GO" id="GO:0016020">
    <property type="term" value="C:membrane"/>
    <property type="evidence" value="ECO:0007669"/>
    <property type="project" value="UniProtKB-SubCell"/>
</dbReference>
<keyword evidence="4" id="KW-0812">Transmembrane</keyword>
<dbReference type="InterPro" id="IPR036259">
    <property type="entry name" value="MFS_trans_sf"/>
</dbReference>
<protein>
    <recommendedName>
        <fullName evidence="5">Major facilitator superfamily (MFS) profile domain-containing protein</fullName>
    </recommendedName>
</protein>
<dbReference type="Gene3D" id="1.20.1250.20">
    <property type="entry name" value="MFS general substrate transporter like domains"/>
    <property type="match status" value="2"/>
</dbReference>
<name>A0A9N9YN91_9HYPO</name>
<feature type="transmembrane region" description="Helical" evidence="4">
    <location>
        <begin position="221"/>
        <end position="243"/>
    </location>
</feature>
<evidence type="ECO:0000256" key="3">
    <source>
        <dbReference type="SAM" id="MobiDB-lite"/>
    </source>
</evidence>
<dbReference type="InterPro" id="IPR050327">
    <property type="entry name" value="Proton-linked_MCT"/>
</dbReference>
<dbReference type="AlphaFoldDB" id="A0A9N9YN91"/>
<keyword evidence="7" id="KW-1185">Reference proteome</keyword>
<reference evidence="6" key="1">
    <citation type="submission" date="2021-10" db="EMBL/GenBank/DDBJ databases">
        <authorList>
            <person name="Piombo E."/>
        </authorList>
    </citation>
    <scope>NUCLEOTIDE SEQUENCE</scope>
</reference>
<feature type="transmembrane region" description="Helical" evidence="4">
    <location>
        <begin position="363"/>
        <end position="387"/>
    </location>
</feature>
<dbReference type="InterPro" id="IPR020846">
    <property type="entry name" value="MFS_dom"/>
</dbReference>
<dbReference type="GO" id="GO:0090560">
    <property type="term" value="F:2-(3-amino-3-carboxypropyl)histidine synthase activity"/>
    <property type="evidence" value="ECO:0007669"/>
    <property type="project" value="InterPro"/>
</dbReference>
<dbReference type="CDD" id="cd17352">
    <property type="entry name" value="MFS_MCT_SLC16"/>
    <property type="match status" value="1"/>
</dbReference>
<feature type="transmembrane region" description="Helical" evidence="4">
    <location>
        <begin position="189"/>
        <end position="209"/>
    </location>
</feature>
<sequence>MSVLQNHAEDSCLKNQQDKSNNISDDDKKEQPPAALQEKGPTGTDQSTDEEGEVFPEGGLTAWLVVFGAFCALVSVYGLINTSAVFESYFKEHQLKDHSHSKIGWIFSLYLFLVFLVGVQGGPIFDRYGPRLLVAVGCVLAVASLMFLSVSKTYTQIILSYSVVGGIGGALLNAPAFGAVAHFFNVRRGVATGIAATAGSVGGVVFPLLLRHLLGPNGVGFAWSCRILGFILLGLSVPANLFIKSRPSIQMSKSDQSQAVTLWPDLTVFRDHRFAASCLGYFFMEWGLFVPLTYIISYGVAYGIPASQSSLFLVYLNAGSALGRFLPGFVADKVGRFNVIIITIALCVITVLGLWLPCNGSQSVLTAFSVLFGIVSGSNLSLLPVCLGQFCDARDYGRYFATATMAASFGTLTSVPIAGALIEVGDKYVGWMSLILFAGCSYAVALISYVSARVMSVGWQPSTKF</sequence>
<feature type="transmembrane region" description="Helical" evidence="4">
    <location>
        <begin position="310"/>
        <end position="330"/>
    </location>
</feature>
<feature type="transmembrane region" description="Helical" evidence="4">
    <location>
        <begin position="399"/>
        <end position="422"/>
    </location>
</feature>
<dbReference type="InterPro" id="IPR011701">
    <property type="entry name" value="MFS"/>
</dbReference>
<gene>
    <name evidence="6" type="ORF">CRHIZ90672A_00016821</name>
</gene>
<evidence type="ECO:0000313" key="6">
    <source>
        <dbReference type="EMBL" id="CAH0024552.1"/>
    </source>
</evidence>
<comment type="caution">
    <text evidence="6">The sequence shown here is derived from an EMBL/GenBank/DDBJ whole genome shotgun (WGS) entry which is preliminary data.</text>
</comment>
<dbReference type="EMBL" id="CABFNQ020000698">
    <property type="protein sequence ID" value="CAH0024552.1"/>
    <property type="molecule type" value="Genomic_DNA"/>
</dbReference>
<dbReference type="GO" id="GO:0022857">
    <property type="term" value="F:transmembrane transporter activity"/>
    <property type="evidence" value="ECO:0007669"/>
    <property type="project" value="InterPro"/>
</dbReference>
<dbReference type="InterPro" id="IPR016435">
    <property type="entry name" value="DPH1/DPH2"/>
</dbReference>
<dbReference type="OrthoDB" id="410267at2759"/>
<dbReference type="PANTHER" id="PTHR11360:SF177">
    <property type="entry name" value="RIBOFLAVIN TRANSPORTER MCH5"/>
    <property type="match status" value="1"/>
</dbReference>
<feature type="region of interest" description="Disordered" evidence="3">
    <location>
        <begin position="1"/>
        <end position="52"/>
    </location>
</feature>
<accession>A0A9N9YN91</accession>
<comment type="subcellular location">
    <subcellularLocation>
        <location evidence="1">Membrane</location>
        <topology evidence="1">Multi-pass membrane protein</topology>
    </subcellularLocation>
</comment>
<dbReference type="Proteomes" id="UP000696573">
    <property type="component" value="Unassembled WGS sequence"/>
</dbReference>
<evidence type="ECO:0000256" key="4">
    <source>
        <dbReference type="SAM" id="Phobius"/>
    </source>
</evidence>
<feature type="transmembrane region" description="Helical" evidence="4">
    <location>
        <begin position="103"/>
        <end position="125"/>
    </location>
</feature>